<comment type="caution">
    <text evidence="3">The sequence shown here is derived from an EMBL/GenBank/DDBJ whole genome shotgun (WGS) entry which is preliminary data.</text>
</comment>
<dbReference type="Pfam" id="PF00106">
    <property type="entry name" value="adh_short"/>
    <property type="match status" value="1"/>
</dbReference>
<dbReference type="Proteomes" id="UP000051845">
    <property type="component" value="Unassembled WGS sequence"/>
</dbReference>
<protein>
    <recommendedName>
        <fullName evidence="5">SDR family NAD(P)-dependent oxidoreductase</fullName>
    </recommendedName>
</protein>
<gene>
    <name evidence="3" type="ORF">FC82_GL003027</name>
</gene>
<evidence type="ECO:0000256" key="2">
    <source>
        <dbReference type="ARBA" id="ARBA00023002"/>
    </source>
</evidence>
<comment type="similarity">
    <text evidence="1">Belongs to the short-chain dehydrogenases/reductases (SDR) family.</text>
</comment>
<evidence type="ECO:0000256" key="1">
    <source>
        <dbReference type="ARBA" id="ARBA00006484"/>
    </source>
</evidence>
<organism evidence="3 4">
    <name type="scientific">Secundilactobacillus collinoides DSM 20515 = JCM 1123</name>
    <dbReference type="NCBI Taxonomy" id="1423733"/>
    <lineage>
        <taxon>Bacteria</taxon>
        <taxon>Bacillati</taxon>
        <taxon>Bacillota</taxon>
        <taxon>Bacilli</taxon>
        <taxon>Lactobacillales</taxon>
        <taxon>Lactobacillaceae</taxon>
        <taxon>Secundilactobacillus</taxon>
    </lineage>
</organism>
<dbReference type="PANTHER" id="PTHR43669">
    <property type="entry name" value="5-KETO-D-GLUCONATE 5-REDUCTASE"/>
    <property type="match status" value="1"/>
</dbReference>
<keyword evidence="2" id="KW-0560">Oxidoreductase</keyword>
<name>A0A0R2BF25_SECCO</name>
<dbReference type="Gene3D" id="3.40.50.720">
    <property type="entry name" value="NAD(P)-binding Rossmann-like Domain"/>
    <property type="match status" value="1"/>
</dbReference>
<reference evidence="3 4" key="1">
    <citation type="journal article" date="2015" name="Genome Announc.">
        <title>Expanding the biotechnology potential of lactobacilli through comparative genomics of 213 strains and associated genera.</title>
        <authorList>
            <person name="Sun Z."/>
            <person name="Harris H.M."/>
            <person name="McCann A."/>
            <person name="Guo C."/>
            <person name="Argimon S."/>
            <person name="Zhang W."/>
            <person name="Yang X."/>
            <person name="Jeffery I.B."/>
            <person name="Cooney J.C."/>
            <person name="Kagawa T.F."/>
            <person name="Liu W."/>
            <person name="Song Y."/>
            <person name="Salvetti E."/>
            <person name="Wrobel A."/>
            <person name="Rasinkangas P."/>
            <person name="Parkhill J."/>
            <person name="Rea M.C."/>
            <person name="O'Sullivan O."/>
            <person name="Ritari J."/>
            <person name="Douillard F.P."/>
            <person name="Paul Ross R."/>
            <person name="Yang R."/>
            <person name="Briner A.E."/>
            <person name="Felis G.E."/>
            <person name="de Vos W.M."/>
            <person name="Barrangou R."/>
            <person name="Klaenhammer T.R."/>
            <person name="Caufield P.W."/>
            <person name="Cui Y."/>
            <person name="Zhang H."/>
            <person name="O'Toole P.W."/>
        </authorList>
    </citation>
    <scope>NUCLEOTIDE SEQUENCE [LARGE SCALE GENOMIC DNA]</scope>
    <source>
        <strain evidence="3 4">DSM 20515</strain>
    </source>
</reference>
<dbReference type="STRING" id="33960.TY91_02130"/>
<dbReference type="SUPFAM" id="SSF51735">
    <property type="entry name" value="NAD(P)-binding Rossmann-fold domains"/>
    <property type="match status" value="1"/>
</dbReference>
<evidence type="ECO:0000313" key="4">
    <source>
        <dbReference type="Proteomes" id="UP000051845"/>
    </source>
</evidence>
<dbReference type="PATRIC" id="fig|1423733.4.peg.3151"/>
<dbReference type="RefSeq" id="WP_054760862.1">
    <property type="nucleotide sequence ID" value="NZ_AYYR01000009.1"/>
</dbReference>
<dbReference type="PANTHER" id="PTHR43669:SF3">
    <property type="entry name" value="ALCOHOL DEHYDROGENASE, PUTATIVE (AFU_ORTHOLOGUE AFUA_3G03445)-RELATED"/>
    <property type="match status" value="1"/>
</dbReference>
<dbReference type="EMBL" id="AYYR01000009">
    <property type="protein sequence ID" value="KRM77658.1"/>
    <property type="molecule type" value="Genomic_DNA"/>
</dbReference>
<dbReference type="GO" id="GO:0016491">
    <property type="term" value="F:oxidoreductase activity"/>
    <property type="evidence" value="ECO:0007669"/>
    <property type="project" value="UniProtKB-KW"/>
</dbReference>
<accession>A0A0R2BF25</accession>
<sequence length="93" mass="9777">MENLKRELAVVIGISSQMGTNVAIRYAAAGAMLVIADASEKNLAAVEKKIKEGGGDVISIIADTSSESGVKKVIQITKKRYGKPNFVVIMPSG</sequence>
<evidence type="ECO:0000313" key="3">
    <source>
        <dbReference type="EMBL" id="KRM77658.1"/>
    </source>
</evidence>
<dbReference type="AlphaFoldDB" id="A0A0R2BF25"/>
<proteinExistence type="inferred from homology"/>
<evidence type="ECO:0008006" key="5">
    <source>
        <dbReference type="Google" id="ProtNLM"/>
    </source>
</evidence>
<dbReference type="InterPro" id="IPR002347">
    <property type="entry name" value="SDR_fam"/>
</dbReference>
<dbReference type="InterPro" id="IPR036291">
    <property type="entry name" value="NAD(P)-bd_dom_sf"/>
</dbReference>